<sequence>MSSRHAELPARTLGRRGFGISDKMKNSSKKHWFQIQKIRIWTFEF</sequence>
<dbReference type="Proteomes" id="UP001193389">
    <property type="component" value="Chromosome"/>
</dbReference>
<organism evidence="1 2">
    <name type="scientific">Aquipluma nitroreducens</name>
    <dbReference type="NCBI Taxonomy" id="2010828"/>
    <lineage>
        <taxon>Bacteria</taxon>
        <taxon>Pseudomonadati</taxon>
        <taxon>Bacteroidota</taxon>
        <taxon>Bacteroidia</taxon>
        <taxon>Marinilabiliales</taxon>
        <taxon>Prolixibacteraceae</taxon>
        <taxon>Aquipluma</taxon>
    </lineage>
</organism>
<accession>A0A5K7SBT1</accession>
<gene>
    <name evidence="1" type="ORF">AQPE_3109</name>
</gene>
<dbReference type="AlphaFoldDB" id="A0A5K7SBT1"/>
<keyword evidence="2" id="KW-1185">Reference proteome</keyword>
<evidence type="ECO:0000313" key="2">
    <source>
        <dbReference type="Proteomes" id="UP001193389"/>
    </source>
</evidence>
<dbReference type="EMBL" id="AP018694">
    <property type="protein sequence ID" value="BBE18939.1"/>
    <property type="molecule type" value="Genomic_DNA"/>
</dbReference>
<protein>
    <submittedName>
        <fullName evidence="1">Uncharacterized protein</fullName>
    </submittedName>
</protein>
<name>A0A5K7SBT1_9BACT</name>
<evidence type="ECO:0000313" key="1">
    <source>
        <dbReference type="EMBL" id="BBE18939.1"/>
    </source>
</evidence>
<proteinExistence type="predicted"/>
<reference evidence="1" key="1">
    <citation type="journal article" date="2020" name="Int. J. Syst. Evol. Microbiol.">
        <title>Aquipluma nitroreducens gen. nov. sp. nov., a novel facultatively anaerobic bacterium isolated from a freshwater lake.</title>
        <authorList>
            <person name="Watanabe M."/>
            <person name="Kojima H."/>
            <person name="Fukui M."/>
        </authorList>
    </citation>
    <scope>NUCLEOTIDE SEQUENCE</scope>
    <source>
        <strain evidence="1">MeG22</strain>
    </source>
</reference>
<dbReference type="KEGG" id="anf:AQPE_3109"/>